<sequence>MVPPTPISLLEKCNSIAERRARRRLKKRTTETVEIDASILSCPSKEMTEKFANFLSILIHSKSSSECFHIVLNSLVAVHAKEYPCHSPSEHRVSVNNFLKKVLKCFTETSAINSKQLTLSELFVLLEVHLLRSFPVHLSQTQIVERLRTIYFASEPVKFRHFLDDILCDEFLDDLPFYLAGIYEQLLLEMPLDLQRFQSQEYRQDNSFGQMEFKNKLAEKMENFLRELDEENKEETSDQLEEEKNENVNEKEEDEEEDEMRTRAPKKNRKIIRPSLKDKHSLARRRIQVIPETPEKDPKGETSMCKHFDENEVIKQTPIGKINGSGPKASHFANLLRDEEEKFSRLHLNPSGMGKAKRVLNVSHHNIENNKNSMLTRDDKDETMNSMPKRGKRPATPSNSSSTIAMLNKRPKRRMTYSTKSSTSSVLSFPFPRKS</sequence>
<protein>
    <submittedName>
        <fullName evidence="2">Uncharacterized protein</fullName>
    </submittedName>
</protein>
<dbReference type="AlphaFoldDB" id="A0ABD2LV96"/>
<evidence type="ECO:0000313" key="2">
    <source>
        <dbReference type="EMBL" id="KAL3119114.1"/>
    </source>
</evidence>
<feature type="compositionally biased region" description="Polar residues" evidence="1">
    <location>
        <begin position="396"/>
        <end position="405"/>
    </location>
</feature>
<feature type="compositionally biased region" description="Acidic residues" evidence="1">
    <location>
        <begin position="230"/>
        <end position="244"/>
    </location>
</feature>
<dbReference type="Proteomes" id="UP001620626">
    <property type="component" value="Unassembled WGS sequence"/>
</dbReference>
<comment type="caution">
    <text evidence="2">The sequence shown here is derived from an EMBL/GenBank/DDBJ whole genome shotgun (WGS) entry which is preliminary data.</text>
</comment>
<proteinExistence type="predicted"/>
<evidence type="ECO:0000256" key="1">
    <source>
        <dbReference type="SAM" id="MobiDB-lite"/>
    </source>
</evidence>
<feature type="region of interest" description="Disordered" evidence="1">
    <location>
        <begin position="366"/>
        <end position="435"/>
    </location>
</feature>
<name>A0ABD2LV96_9BILA</name>
<accession>A0ABD2LV96</accession>
<feature type="region of interest" description="Disordered" evidence="1">
    <location>
        <begin position="230"/>
        <end position="267"/>
    </location>
</feature>
<reference evidence="2 3" key="1">
    <citation type="submission" date="2024-10" db="EMBL/GenBank/DDBJ databases">
        <authorList>
            <person name="Kim D."/>
        </authorList>
    </citation>
    <scope>NUCLEOTIDE SEQUENCE [LARGE SCALE GENOMIC DNA]</scope>
    <source>
        <strain evidence="2">BH-2024</strain>
    </source>
</reference>
<evidence type="ECO:0000313" key="3">
    <source>
        <dbReference type="Proteomes" id="UP001620626"/>
    </source>
</evidence>
<keyword evidence="3" id="KW-1185">Reference proteome</keyword>
<feature type="compositionally biased region" description="Low complexity" evidence="1">
    <location>
        <begin position="416"/>
        <end position="428"/>
    </location>
</feature>
<organism evidence="2 3">
    <name type="scientific">Heterodera trifolii</name>
    <dbReference type="NCBI Taxonomy" id="157864"/>
    <lineage>
        <taxon>Eukaryota</taxon>
        <taxon>Metazoa</taxon>
        <taxon>Ecdysozoa</taxon>
        <taxon>Nematoda</taxon>
        <taxon>Chromadorea</taxon>
        <taxon>Rhabditida</taxon>
        <taxon>Tylenchina</taxon>
        <taxon>Tylenchomorpha</taxon>
        <taxon>Tylenchoidea</taxon>
        <taxon>Heteroderidae</taxon>
        <taxon>Heteroderinae</taxon>
        <taxon>Heterodera</taxon>
    </lineage>
</organism>
<gene>
    <name evidence="2" type="ORF">niasHT_003897</name>
</gene>
<dbReference type="EMBL" id="JBICBT010000258">
    <property type="protein sequence ID" value="KAL3119114.1"/>
    <property type="molecule type" value="Genomic_DNA"/>
</dbReference>